<dbReference type="PANTHER" id="PTHR28653:SF1">
    <property type="entry name" value="ATPASE SWSAP1"/>
    <property type="match status" value="1"/>
</dbReference>
<dbReference type="GO" id="GO:0097196">
    <property type="term" value="C:Shu complex"/>
    <property type="evidence" value="ECO:0007669"/>
    <property type="project" value="TreeGrafter"/>
</dbReference>
<comment type="caution">
    <text evidence="1">The sequence shown here is derived from an EMBL/GenBank/DDBJ whole genome shotgun (WGS) entry which is preliminary data.</text>
</comment>
<dbReference type="AlphaFoldDB" id="A0A6A1V4I9"/>
<dbReference type="EMBL" id="RXIC02000025">
    <property type="protein sequence ID" value="KAB1207699.1"/>
    <property type="molecule type" value="Genomic_DNA"/>
</dbReference>
<protein>
    <submittedName>
        <fullName evidence="1">Uncharacterized protein</fullName>
    </submittedName>
</protein>
<accession>A0A6A1V4I9</accession>
<dbReference type="PANTHER" id="PTHR28653">
    <property type="match status" value="1"/>
</dbReference>
<dbReference type="Proteomes" id="UP000516437">
    <property type="component" value="Chromosome 7"/>
</dbReference>
<keyword evidence="2" id="KW-1185">Reference proteome</keyword>
<sequence>MDVHILPQTPNYRGRSVVHSRLNNSQQNFTNMVESFFSLRRTDLLTTTSPIQLCFYPALLPGKRSLSLSTSGLTIFRYNLYIFSGKTSLLFQFAFNSALDKNSKVVFICSRRKLESKPPYLSQGIDPSSDTFERIQMKYVNDDEGIKSYFAAFHLYDTFPTAVVVDDFGDFFEERSCRERYNNPRGRHLAMVRTLALCHNALIHANKTGPCKLLLSDTHLGDSPRLLFIYKRWVPTIFTIKGDGLGSFLLKSYSTGSGSSERIRTAKYSIALQYLNLEGITEDGDRVVCHRRYSGWGTLEILCLGTDLHAVQWVLREAMYKVAYNFGRLCEVGSHSRIVGCKPSNISNQVGQWLQA</sequence>
<organism evidence="1 2">
    <name type="scientific">Morella rubra</name>
    <name type="common">Chinese bayberry</name>
    <dbReference type="NCBI Taxonomy" id="262757"/>
    <lineage>
        <taxon>Eukaryota</taxon>
        <taxon>Viridiplantae</taxon>
        <taxon>Streptophyta</taxon>
        <taxon>Embryophyta</taxon>
        <taxon>Tracheophyta</taxon>
        <taxon>Spermatophyta</taxon>
        <taxon>Magnoliopsida</taxon>
        <taxon>eudicotyledons</taxon>
        <taxon>Gunneridae</taxon>
        <taxon>Pentapetalae</taxon>
        <taxon>rosids</taxon>
        <taxon>fabids</taxon>
        <taxon>Fagales</taxon>
        <taxon>Myricaceae</taxon>
        <taxon>Morella</taxon>
    </lineage>
</organism>
<dbReference type="GO" id="GO:0003697">
    <property type="term" value="F:single-stranded DNA binding"/>
    <property type="evidence" value="ECO:0007669"/>
    <property type="project" value="TreeGrafter"/>
</dbReference>
<dbReference type="GO" id="GO:0000724">
    <property type="term" value="P:double-strand break repair via homologous recombination"/>
    <property type="evidence" value="ECO:0007669"/>
    <property type="project" value="TreeGrafter"/>
</dbReference>
<reference evidence="1 2" key="1">
    <citation type="journal article" date="2019" name="Plant Biotechnol. J.">
        <title>The red bayberry genome and genetic basis of sex determination.</title>
        <authorList>
            <person name="Jia H.M."/>
            <person name="Jia H.J."/>
            <person name="Cai Q.L."/>
            <person name="Wang Y."/>
            <person name="Zhao H.B."/>
            <person name="Yang W.F."/>
            <person name="Wang G.Y."/>
            <person name="Li Y.H."/>
            <person name="Zhan D.L."/>
            <person name="Shen Y.T."/>
            <person name="Niu Q.F."/>
            <person name="Chang L."/>
            <person name="Qiu J."/>
            <person name="Zhao L."/>
            <person name="Xie H.B."/>
            <person name="Fu W.Y."/>
            <person name="Jin J."/>
            <person name="Li X.W."/>
            <person name="Jiao Y."/>
            <person name="Zhou C.C."/>
            <person name="Tu T."/>
            <person name="Chai C.Y."/>
            <person name="Gao J.L."/>
            <person name="Fan L.J."/>
            <person name="van de Weg E."/>
            <person name="Wang J.Y."/>
            <person name="Gao Z.S."/>
        </authorList>
    </citation>
    <scope>NUCLEOTIDE SEQUENCE [LARGE SCALE GENOMIC DNA]</scope>
    <source>
        <tissue evidence="1">Leaves</tissue>
    </source>
</reference>
<gene>
    <name evidence="1" type="ORF">CJ030_MR7G005487</name>
</gene>
<evidence type="ECO:0000313" key="1">
    <source>
        <dbReference type="EMBL" id="KAB1207699.1"/>
    </source>
</evidence>
<dbReference type="OrthoDB" id="67296at2759"/>
<proteinExistence type="predicted"/>
<evidence type="ECO:0000313" key="2">
    <source>
        <dbReference type="Proteomes" id="UP000516437"/>
    </source>
</evidence>
<name>A0A6A1V4I9_9ROSI</name>